<evidence type="ECO:0000313" key="4">
    <source>
        <dbReference type="EMBL" id="MBO1753148.1"/>
    </source>
</evidence>
<dbReference type="InterPro" id="IPR002539">
    <property type="entry name" value="MaoC-like_dom"/>
</dbReference>
<dbReference type="Proteomes" id="UP000664209">
    <property type="component" value="Unassembled WGS sequence"/>
</dbReference>
<name>A0A939LS88_9CELL</name>
<dbReference type="Gene3D" id="3.10.129.10">
    <property type="entry name" value="Hotdog Thioesterase"/>
    <property type="match status" value="1"/>
</dbReference>
<evidence type="ECO:0000256" key="1">
    <source>
        <dbReference type="ARBA" id="ARBA00005254"/>
    </source>
</evidence>
<evidence type="ECO:0000259" key="3">
    <source>
        <dbReference type="Pfam" id="PF01575"/>
    </source>
</evidence>
<dbReference type="InterPro" id="IPR003965">
    <property type="entry name" value="Fatty_acid_synthase"/>
</dbReference>
<organism evidence="4 5">
    <name type="scientific">Actinotalea soli</name>
    <dbReference type="NCBI Taxonomy" id="2819234"/>
    <lineage>
        <taxon>Bacteria</taxon>
        <taxon>Bacillati</taxon>
        <taxon>Actinomycetota</taxon>
        <taxon>Actinomycetes</taxon>
        <taxon>Micrococcales</taxon>
        <taxon>Cellulomonadaceae</taxon>
        <taxon>Actinotalea</taxon>
    </lineage>
</organism>
<dbReference type="PANTHER" id="PTHR43841">
    <property type="entry name" value="3-HYDROXYACYL-THIOESTER DEHYDRATASE HTDX-RELATED"/>
    <property type="match status" value="1"/>
</dbReference>
<keyword evidence="5" id="KW-1185">Reference proteome</keyword>
<dbReference type="GO" id="GO:0004312">
    <property type="term" value="F:fatty acid synthase activity"/>
    <property type="evidence" value="ECO:0007669"/>
    <property type="project" value="InterPro"/>
</dbReference>
<dbReference type="InterPro" id="IPR029069">
    <property type="entry name" value="HotDog_dom_sf"/>
</dbReference>
<dbReference type="AlphaFoldDB" id="A0A939LS88"/>
<accession>A0A939LS88</accession>
<dbReference type="Pfam" id="PF01575">
    <property type="entry name" value="MaoC_dehydratas"/>
    <property type="match status" value="1"/>
</dbReference>
<comment type="caution">
    <text evidence="4">The sequence shown here is derived from an EMBL/GenBank/DDBJ whole genome shotgun (WGS) entry which is preliminary data.</text>
</comment>
<evidence type="ECO:0000256" key="2">
    <source>
        <dbReference type="SAM" id="MobiDB-lite"/>
    </source>
</evidence>
<dbReference type="PANTHER" id="PTHR43841:SF1">
    <property type="entry name" value="3-HYDROXYACYL-THIOESTER DEHYDRATASE X"/>
    <property type="match status" value="1"/>
</dbReference>
<sequence>MRTPEVEVVELDAVPALGGLYARGVAGSARAAAARRRTVRPDDLPATELLVRGVRAEVEHLSTYQHLLGETGQDALPAGFVHVLAFPVATALMVRPGFPLPLLGMVHVANQVEQRRAVRLDEEMDLRVRAQDLHAHRSGVTVDLVAEAWVEEELVWTGTSTYLAKGHHLAPHSASTDPTPLPSPDNLVSEPQGALGTRGSDTRSEEGAGRAPTGQWRLGGEVGRRYAAVSGDQNPIHTSALAAKAFGFPRAIAHGMYTAARALADVGPARGEAFVWHVQFAKPVVLPSTVAVRVARADGEAEGFSFEAWSPRSGRTHLTGGVSPSS</sequence>
<feature type="domain" description="MaoC-like" evidence="3">
    <location>
        <begin position="224"/>
        <end position="298"/>
    </location>
</feature>
<comment type="similarity">
    <text evidence="1">Belongs to the enoyl-CoA hydratase/isomerase family.</text>
</comment>
<dbReference type="EMBL" id="JAGEMK010000010">
    <property type="protein sequence ID" value="MBO1753148.1"/>
    <property type="molecule type" value="Genomic_DNA"/>
</dbReference>
<dbReference type="SUPFAM" id="SSF54637">
    <property type="entry name" value="Thioesterase/thiol ester dehydrase-isomerase"/>
    <property type="match status" value="2"/>
</dbReference>
<gene>
    <name evidence="4" type="ORF">J4G33_15160</name>
</gene>
<dbReference type="GO" id="GO:0006633">
    <property type="term" value="P:fatty acid biosynthetic process"/>
    <property type="evidence" value="ECO:0007669"/>
    <property type="project" value="InterPro"/>
</dbReference>
<proteinExistence type="inferred from homology"/>
<evidence type="ECO:0000313" key="5">
    <source>
        <dbReference type="Proteomes" id="UP000664209"/>
    </source>
</evidence>
<dbReference type="GO" id="GO:0005835">
    <property type="term" value="C:fatty acid synthase complex"/>
    <property type="evidence" value="ECO:0007669"/>
    <property type="project" value="InterPro"/>
</dbReference>
<protein>
    <recommendedName>
        <fullName evidence="3">MaoC-like domain-containing protein</fullName>
    </recommendedName>
</protein>
<dbReference type="PRINTS" id="PR01483">
    <property type="entry name" value="FASYNTHASE"/>
</dbReference>
<reference evidence="4" key="1">
    <citation type="submission" date="2021-03" db="EMBL/GenBank/DDBJ databases">
        <title>Actinotalea soli sp. nov., isolated from soil.</title>
        <authorList>
            <person name="Ping W."/>
            <person name="Zhang J."/>
        </authorList>
    </citation>
    <scope>NUCLEOTIDE SEQUENCE</scope>
    <source>
        <strain evidence="4">BY-33</strain>
    </source>
</reference>
<dbReference type="RefSeq" id="WP_208056827.1">
    <property type="nucleotide sequence ID" value="NZ_JAGEMK010000010.1"/>
</dbReference>
<feature type="region of interest" description="Disordered" evidence="2">
    <location>
        <begin position="169"/>
        <end position="217"/>
    </location>
</feature>